<evidence type="ECO:0000313" key="2">
    <source>
        <dbReference type="EMBL" id="CAB4133360.1"/>
    </source>
</evidence>
<feature type="domain" description="DUF5672" evidence="1">
    <location>
        <begin position="77"/>
        <end position="198"/>
    </location>
</feature>
<reference evidence="2" key="1">
    <citation type="submission" date="2020-04" db="EMBL/GenBank/DDBJ databases">
        <authorList>
            <person name="Chiriac C."/>
            <person name="Salcher M."/>
            <person name="Ghai R."/>
            <person name="Kavagutti S V."/>
        </authorList>
    </citation>
    <scope>NUCLEOTIDE SEQUENCE</scope>
</reference>
<organism evidence="2">
    <name type="scientific">uncultured Caudovirales phage</name>
    <dbReference type="NCBI Taxonomy" id="2100421"/>
    <lineage>
        <taxon>Viruses</taxon>
        <taxon>Duplodnaviria</taxon>
        <taxon>Heunggongvirae</taxon>
        <taxon>Uroviricota</taxon>
        <taxon>Caudoviricetes</taxon>
        <taxon>Peduoviridae</taxon>
        <taxon>Maltschvirus</taxon>
        <taxon>Maltschvirus maltsch</taxon>
    </lineage>
</organism>
<protein>
    <recommendedName>
        <fullName evidence="1">DUF5672 domain-containing protein</fullName>
    </recommendedName>
</protein>
<accession>A0A6J5LK45</accession>
<name>A0A6J5LK45_9CAUD</name>
<dbReference type="EMBL" id="LR796270">
    <property type="protein sequence ID" value="CAB4133360.1"/>
    <property type="molecule type" value="Genomic_DNA"/>
</dbReference>
<evidence type="ECO:0000259" key="1">
    <source>
        <dbReference type="Pfam" id="PF18922"/>
    </source>
</evidence>
<gene>
    <name evidence="2" type="ORF">UFOVP250_142</name>
</gene>
<dbReference type="InterPro" id="IPR043729">
    <property type="entry name" value="DUF5672"/>
</dbReference>
<proteinExistence type="predicted"/>
<dbReference type="Pfam" id="PF18922">
    <property type="entry name" value="DUF5672"/>
    <property type="match status" value="1"/>
</dbReference>
<sequence length="229" mass="26751">MGLSITCIDALTYEPTVYALNRTINTLKDKIEIQKVHWFSDMNLNGTNWVKIPRFTDFQTQYSFITLKLCPHICTEDYNLIIHNDGYAVNTEAWTDEFLEYDYIGAMWEDGGMGNGGFTLRSRKLYDALIDMDIPWRTSQIPVEVYNKQHYHTIQNGQKLVPEDVIICRIFREELEQKYGIKFAPYEVADRWSVECHTEPSPWTGKPNPWLGKSLGFHGKMGIRNYYNV</sequence>